<evidence type="ECO:0000313" key="2">
    <source>
        <dbReference type="Proteomes" id="UP001165960"/>
    </source>
</evidence>
<sequence length="140" mass="15763">MFDGIKCIGNSSPLEWQTGVAGSRNKSRLPRKRDASSDDRHILQGLDVKKALTHTCQLPIRRRILELSVNKELSIIRSELRKYCLGFPGVAITMFVGSSATATFSYRRVMLLLLTNPKSLDLKGSFQQCFPEEYSEVIDV</sequence>
<dbReference type="Proteomes" id="UP001165960">
    <property type="component" value="Unassembled WGS sequence"/>
</dbReference>
<dbReference type="EMBL" id="QTSX02003677">
    <property type="protein sequence ID" value="KAJ9068907.1"/>
    <property type="molecule type" value="Genomic_DNA"/>
</dbReference>
<gene>
    <name evidence="1" type="ORF">DSO57_1023906</name>
</gene>
<keyword evidence="2" id="KW-1185">Reference proteome</keyword>
<proteinExistence type="predicted"/>
<evidence type="ECO:0000313" key="1">
    <source>
        <dbReference type="EMBL" id="KAJ9068907.1"/>
    </source>
</evidence>
<name>A0ACC2T2X5_9FUNG</name>
<accession>A0ACC2T2X5</accession>
<organism evidence="1 2">
    <name type="scientific">Entomophthora muscae</name>
    <dbReference type="NCBI Taxonomy" id="34485"/>
    <lineage>
        <taxon>Eukaryota</taxon>
        <taxon>Fungi</taxon>
        <taxon>Fungi incertae sedis</taxon>
        <taxon>Zoopagomycota</taxon>
        <taxon>Entomophthoromycotina</taxon>
        <taxon>Entomophthoromycetes</taxon>
        <taxon>Entomophthorales</taxon>
        <taxon>Entomophthoraceae</taxon>
        <taxon>Entomophthora</taxon>
    </lineage>
</organism>
<protein>
    <submittedName>
        <fullName evidence="1">Uncharacterized protein</fullName>
    </submittedName>
</protein>
<reference evidence="1" key="1">
    <citation type="submission" date="2022-04" db="EMBL/GenBank/DDBJ databases">
        <title>Genome of the entomopathogenic fungus Entomophthora muscae.</title>
        <authorList>
            <person name="Elya C."/>
            <person name="Lovett B.R."/>
            <person name="Lee E."/>
            <person name="Macias A.M."/>
            <person name="Hajek A.E."/>
            <person name="De Bivort B.L."/>
            <person name="Kasson M.T."/>
            <person name="De Fine Licht H.H."/>
            <person name="Stajich J.E."/>
        </authorList>
    </citation>
    <scope>NUCLEOTIDE SEQUENCE</scope>
    <source>
        <strain evidence="1">Berkeley</strain>
    </source>
</reference>
<comment type="caution">
    <text evidence="1">The sequence shown here is derived from an EMBL/GenBank/DDBJ whole genome shotgun (WGS) entry which is preliminary data.</text>
</comment>